<protein>
    <submittedName>
        <fullName evidence="1">Uncharacterized protein</fullName>
    </submittedName>
</protein>
<dbReference type="EMBL" id="FUXF01000017">
    <property type="protein sequence ID" value="SJZ56380.1"/>
    <property type="molecule type" value="Genomic_DNA"/>
</dbReference>
<name>A0A1T4LNS6_9BACT</name>
<proteinExistence type="predicted"/>
<evidence type="ECO:0000313" key="2">
    <source>
        <dbReference type="Proteomes" id="UP000190389"/>
    </source>
</evidence>
<reference evidence="2" key="1">
    <citation type="submission" date="2017-02" db="EMBL/GenBank/DDBJ databases">
        <authorList>
            <person name="Varghese N."/>
            <person name="Submissions S."/>
        </authorList>
    </citation>
    <scope>NUCLEOTIDE SEQUENCE [LARGE SCALE GENOMIC DNA]</scope>
    <source>
        <strain evidence="2">ATCC 27862</strain>
    </source>
</reference>
<dbReference type="Proteomes" id="UP000190389">
    <property type="component" value="Unassembled WGS sequence"/>
</dbReference>
<gene>
    <name evidence="1" type="ORF">SAMN02745154_00502</name>
</gene>
<organism evidence="1 2">
    <name type="scientific">Mycoplasmopsis verecunda</name>
    <dbReference type="NCBI Taxonomy" id="171291"/>
    <lineage>
        <taxon>Bacteria</taxon>
        <taxon>Bacillati</taxon>
        <taxon>Mycoplasmatota</taxon>
        <taxon>Mycoplasmoidales</taxon>
        <taxon>Metamycoplasmataceae</taxon>
        <taxon>Mycoplasmopsis</taxon>
    </lineage>
</organism>
<feature type="non-terminal residue" evidence="1">
    <location>
        <position position="1"/>
    </location>
</feature>
<dbReference type="AlphaFoldDB" id="A0A1T4LNS6"/>
<keyword evidence="2" id="KW-1185">Reference proteome</keyword>
<accession>A0A1T4LNS6</accession>
<evidence type="ECO:0000313" key="1">
    <source>
        <dbReference type="EMBL" id="SJZ56380.1"/>
    </source>
</evidence>
<sequence length="67" mass="7976">NKQDALDDIKKIKDWYNFYTNTKTSPKFDLSINADQLEYLECASMEEWSDLLDKWKRFGKADPDIKP</sequence>